<dbReference type="VEuPathDB" id="FungiDB:EYZ11_010715"/>
<sequence length="209" mass="23183">MRAVLVVLLPSLVAAVTFMAWTQLLFSQPRPTKSVEGRPQPPAREVDCVPSEPDRTTCVAFSSEAGASVYGWPSKGGVYTLFDCSGVELEFLGFDRLNPPKLRAGSQDEEDAHCDRMRQLGATWWKNEIGTDLFRREIEGPKLTDEYLRVGWPAGGGVWVLRTTIEVAAEKGAGLIHNAYNMEERCKVIEQMGGVFYADPKDCPYLDLP</sequence>
<dbReference type="EMBL" id="SOSA01000597">
    <property type="protein sequence ID" value="THC89831.1"/>
    <property type="molecule type" value="Genomic_DNA"/>
</dbReference>
<evidence type="ECO:0000313" key="3">
    <source>
        <dbReference type="EMBL" id="THC89831.1"/>
    </source>
</evidence>
<organism evidence="3 4">
    <name type="scientific">Aspergillus tanneri</name>
    <dbReference type="NCBI Taxonomy" id="1220188"/>
    <lineage>
        <taxon>Eukaryota</taxon>
        <taxon>Fungi</taxon>
        <taxon>Dikarya</taxon>
        <taxon>Ascomycota</taxon>
        <taxon>Pezizomycotina</taxon>
        <taxon>Eurotiomycetes</taxon>
        <taxon>Eurotiomycetidae</taxon>
        <taxon>Eurotiales</taxon>
        <taxon>Aspergillaceae</taxon>
        <taxon>Aspergillus</taxon>
        <taxon>Aspergillus subgen. Circumdati</taxon>
    </lineage>
</organism>
<feature type="signal peptide" evidence="2">
    <location>
        <begin position="1"/>
        <end position="15"/>
    </location>
</feature>
<keyword evidence="4" id="KW-1185">Reference proteome</keyword>
<dbReference type="AlphaFoldDB" id="A0A4S3JA21"/>
<name>A0A4S3JA21_9EURO</name>
<feature type="chain" id="PRO_5020945739" evidence="2">
    <location>
        <begin position="16"/>
        <end position="209"/>
    </location>
</feature>
<evidence type="ECO:0000313" key="4">
    <source>
        <dbReference type="Proteomes" id="UP000308092"/>
    </source>
</evidence>
<dbReference type="Proteomes" id="UP000308092">
    <property type="component" value="Unassembled WGS sequence"/>
</dbReference>
<proteinExistence type="predicted"/>
<comment type="caution">
    <text evidence="3">The sequence shown here is derived from an EMBL/GenBank/DDBJ whole genome shotgun (WGS) entry which is preliminary data.</text>
</comment>
<keyword evidence="2" id="KW-0732">Signal</keyword>
<evidence type="ECO:0000256" key="1">
    <source>
        <dbReference type="SAM" id="MobiDB-lite"/>
    </source>
</evidence>
<feature type="region of interest" description="Disordered" evidence="1">
    <location>
        <begin position="30"/>
        <end position="49"/>
    </location>
</feature>
<evidence type="ECO:0000256" key="2">
    <source>
        <dbReference type="SAM" id="SignalP"/>
    </source>
</evidence>
<protein>
    <submittedName>
        <fullName evidence="3">Uncharacterized protein</fullName>
    </submittedName>
</protein>
<gene>
    <name evidence="3" type="ORF">EYZ11_010715</name>
</gene>
<dbReference type="STRING" id="1220188.A0A4S3JA21"/>
<reference evidence="3 4" key="1">
    <citation type="submission" date="2019-03" db="EMBL/GenBank/DDBJ databases">
        <title>The genome sequence of a newly discovered highly antifungal drug resistant Aspergillus species, Aspergillus tanneri NIH 1004.</title>
        <authorList>
            <person name="Mounaud S."/>
            <person name="Singh I."/>
            <person name="Joardar V."/>
            <person name="Pakala S."/>
            <person name="Pakala S."/>
            <person name="Venepally P."/>
            <person name="Hoover J."/>
            <person name="Nierman W."/>
            <person name="Chung J."/>
            <person name="Losada L."/>
        </authorList>
    </citation>
    <scope>NUCLEOTIDE SEQUENCE [LARGE SCALE GENOMIC DNA]</scope>
    <source>
        <strain evidence="3 4">NIH1004</strain>
    </source>
</reference>
<accession>A0A4S3JA21</accession>